<dbReference type="Proteomes" id="UP001589532">
    <property type="component" value="Unassembled WGS sequence"/>
</dbReference>
<evidence type="ECO:0000259" key="2">
    <source>
        <dbReference type="SMART" id="SM00458"/>
    </source>
</evidence>
<sequence>MRIRELLSSIAAVVLLVLGLSGTASASAGQPDTDTAMRVAASVTGEGVPEPPPPPTMRDGTRLQGSWIGPYTYRNLNSGKCLDILNGSKDNGAPAVQYRCVAGMAGQMWYLWHTEGDGSIDFHLLGNAYTGKCLMAWSHDLMAPIKQISCYQFTPEQVWITRSTDPNVHQNDGTNLCMEVLGGALDDFASIVQWDCHHQAHQIWLRYNA</sequence>
<accession>A0ABV5S6V3</accession>
<dbReference type="Pfam" id="PF00652">
    <property type="entry name" value="Ricin_B_lectin"/>
    <property type="match status" value="1"/>
</dbReference>
<proteinExistence type="predicted"/>
<dbReference type="EMBL" id="JBHMBW010000031">
    <property type="protein sequence ID" value="MFB9627394.1"/>
    <property type="molecule type" value="Genomic_DNA"/>
</dbReference>
<feature type="chain" id="PRO_5046240470" evidence="1">
    <location>
        <begin position="27"/>
        <end position="209"/>
    </location>
</feature>
<comment type="caution">
    <text evidence="3">The sequence shown here is derived from an EMBL/GenBank/DDBJ whole genome shotgun (WGS) entry which is preliminary data.</text>
</comment>
<organism evidence="3 4">
    <name type="scientific">Nonomuraea helvata</name>
    <dbReference type="NCBI Taxonomy" id="37484"/>
    <lineage>
        <taxon>Bacteria</taxon>
        <taxon>Bacillati</taxon>
        <taxon>Actinomycetota</taxon>
        <taxon>Actinomycetes</taxon>
        <taxon>Streptosporangiales</taxon>
        <taxon>Streptosporangiaceae</taxon>
        <taxon>Nonomuraea</taxon>
    </lineage>
</organism>
<keyword evidence="4" id="KW-1185">Reference proteome</keyword>
<dbReference type="InterPro" id="IPR035992">
    <property type="entry name" value="Ricin_B-like_lectins"/>
</dbReference>
<dbReference type="PROSITE" id="PS50231">
    <property type="entry name" value="RICIN_B_LECTIN"/>
    <property type="match status" value="1"/>
</dbReference>
<evidence type="ECO:0000313" key="3">
    <source>
        <dbReference type="EMBL" id="MFB9627394.1"/>
    </source>
</evidence>
<protein>
    <submittedName>
        <fullName evidence="3">RICIN domain-containing protein</fullName>
    </submittedName>
</protein>
<keyword evidence="1" id="KW-0732">Signal</keyword>
<dbReference type="SMART" id="SM00458">
    <property type="entry name" value="RICIN"/>
    <property type="match status" value="1"/>
</dbReference>
<name>A0ABV5S6V3_9ACTN</name>
<dbReference type="Gene3D" id="2.80.10.50">
    <property type="match status" value="2"/>
</dbReference>
<dbReference type="RefSeq" id="WP_344984153.1">
    <property type="nucleotide sequence ID" value="NZ_BAAAXV010000001.1"/>
</dbReference>
<gene>
    <name evidence="3" type="ORF">ACFFSA_30300</name>
</gene>
<feature type="domain" description="Ricin B lectin" evidence="2">
    <location>
        <begin position="69"/>
        <end position="207"/>
    </location>
</feature>
<reference evidence="3 4" key="1">
    <citation type="submission" date="2024-09" db="EMBL/GenBank/DDBJ databases">
        <authorList>
            <person name="Sun Q."/>
            <person name="Mori K."/>
        </authorList>
    </citation>
    <scope>NUCLEOTIDE SEQUENCE [LARGE SCALE GENOMIC DNA]</scope>
    <source>
        <strain evidence="3 4">JCM 3143</strain>
    </source>
</reference>
<evidence type="ECO:0000256" key="1">
    <source>
        <dbReference type="SAM" id="SignalP"/>
    </source>
</evidence>
<evidence type="ECO:0000313" key="4">
    <source>
        <dbReference type="Proteomes" id="UP001589532"/>
    </source>
</evidence>
<dbReference type="InterPro" id="IPR000772">
    <property type="entry name" value="Ricin_B_lectin"/>
</dbReference>
<dbReference type="CDD" id="cd00161">
    <property type="entry name" value="beta-trefoil_Ricin-like"/>
    <property type="match status" value="1"/>
</dbReference>
<feature type="signal peptide" evidence="1">
    <location>
        <begin position="1"/>
        <end position="26"/>
    </location>
</feature>
<dbReference type="SUPFAM" id="SSF50370">
    <property type="entry name" value="Ricin B-like lectins"/>
    <property type="match status" value="1"/>
</dbReference>